<dbReference type="Pfam" id="PF13191">
    <property type="entry name" value="AAA_16"/>
    <property type="match status" value="1"/>
</dbReference>
<sequence length="1058" mass="110941">MVMGVTVRLAGPLRVERGSPPETLRIGSPKERRLLALLAARRPAVLTGEQLAEELWRGDGPRRPAAGVATLVSRLRGRLAPGLLLGDRAGYRLGDPPDVTVDLDEAGRLLDEAERRLAGGAPGLAASAAGRARTLLGTGEPLPDEADGPWVATARDEWHGLVRRARHTEARAALATGDADRARRVAGEAVAADRFDEPAHRLLMRAHRLAGEPARAVELYHRLRADLADELGVEPDPRTREDHLALLRERPPEPEDAPPVRAPSRPRCVGRADELAALVGHWEAAARGRPELVLIAGEAGIGKTRLAEELTALATATGGRVASARCHGAERSLFLQPVVDALGPLVAAPPVPPPAERDRVLAGLFGAADSPPDRPDPRQVFAGLAALLADVTTDAPLLLVLDDLHNAGLATVELLGYLARRAAGARVLVLATVRAEEGAAALEHLDGAGTRLDLGPLDAAAVTTLADRAGRAELGAAIHRRTRGHPLFVVETLRGLAAGATGVPETLQAAVLARVRRLGPEVEELLRAGAVLGATVDLEVAAGLLELPVPEVGRRCGRAVEARLLVATDAGYEFANDLVHEVLHATTPAPLRRRHHRRAADLLAATPEAAGEHAAAAQDWPRAARALLLAGDAAAERGAMGDAAALHDRALAAAERVDDLEITGRVLLARARAREGLERHREAWSDLGRAAEAAHEAGDRRLEMLVRRQLGGDVAIALGVPPADCLAHLRTGLRRASTLGDRGAEADLRARLAVLATNDLRFAEALDQGHRAVAAGRGAGDRALLAGLDGLKTAHAYLGAVADLAEVVDEMEALARRLRSRTLLQWALFEGSFPALAAGRWAEARARIAEAIAATAQSGFGGHDVWFHAHLGWVARLEGDLDEAVVLGRRAVERSGATGHRWWTPTACSLLASTLLERGEVTEARAVAARGLAVVGDAGATACRVRCPAPPAAAGAALGEEPGPALAEADRLLAGVDAPPGGAWVLGADVYTAVADAWRRHGRADRAQEVLDPLLVAAQAHGWEHLVARLGPPQCARNGRATAGSTVTGTGPTARATR</sequence>
<dbReference type="InterPro" id="IPR011990">
    <property type="entry name" value="TPR-like_helical_dom_sf"/>
</dbReference>
<dbReference type="EMBL" id="BAABHO010000005">
    <property type="protein sequence ID" value="GAA4778809.1"/>
    <property type="molecule type" value="Genomic_DNA"/>
</dbReference>
<dbReference type="PANTHER" id="PTHR35807">
    <property type="entry name" value="TRANSCRIPTIONAL REGULATOR REDD-RELATED"/>
    <property type="match status" value="1"/>
</dbReference>
<evidence type="ECO:0000256" key="3">
    <source>
        <dbReference type="ARBA" id="ARBA00023125"/>
    </source>
</evidence>
<accession>A0ABP9AC86</accession>
<dbReference type="Gene3D" id="1.10.10.10">
    <property type="entry name" value="Winged helix-like DNA-binding domain superfamily/Winged helix DNA-binding domain"/>
    <property type="match status" value="1"/>
</dbReference>
<dbReference type="InterPro" id="IPR027417">
    <property type="entry name" value="P-loop_NTPase"/>
</dbReference>
<evidence type="ECO:0000313" key="9">
    <source>
        <dbReference type="Proteomes" id="UP001500928"/>
    </source>
</evidence>
<dbReference type="SUPFAM" id="SSF52540">
    <property type="entry name" value="P-loop containing nucleoside triphosphate hydrolases"/>
    <property type="match status" value="1"/>
</dbReference>
<dbReference type="InterPro" id="IPR051677">
    <property type="entry name" value="AfsR-DnrI-RedD_regulator"/>
</dbReference>
<dbReference type="Pfam" id="PF03704">
    <property type="entry name" value="BTAD"/>
    <property type="match status" value="1"/>
</dbReference>
<feature type="region of interest" description="Disordered" evidence="6">
    <location>
        <begin position="1037"/>
        <end position="1058"/>
    </location>
</feature>
<reference evidence="9" key="1">
    <citation type="journal article" date="2019" name="Int. J. Syst. Evol. Microbiol.">
        <title>The Global Catalogue of Microorganisms (GCM) 10K type strain sequencing project: providing services to taxonomists for standard genome sequencing and annotation.</title>
        <authorList>
            <consortium name="The Broad Institute Genomics Platform"/>
            <consortium name="The Broad Institute Genome Sequencing Center for Infectious Disease"/>
            <person name="Wu L."/>
            <person name="Ma J."/>
        </authorList>
    </citation>
    <scope>NUCLEOTIDE SEQUENCE [LARGE SCALE GENOMIC DNA]</scope>
    <source>
        <strain evidence="9">JCM 17979</strain>
    </source>
</reference>
<dbReference type="Pfam" id="PF00486">
    <property type="entry name" value="Trans_reg_C"/>
    <property type="match status" value="1"/>
</dbReference>
<dbReference type="PANTHER" id="PTHR35807:SF1">
    <property type="entry name" value="TRANSCRIPTIONAL REGULATOR REDD"/>
    <property type="match status" value="1"/>
</dbReference>
<keyword evidence="4" id="KW-0804">Transcription</keyword>
<evidence type="ECO:0000313" key="8">
    <source>
        <dbReference type="EMBL" id="GAA4778809.1"/>
    </source>
</evidence>
<dbReference type="InterPro" id="IPR003593">
    <property type="entry name" value="AAA+_ATPase"/>
</dbReference>
<evidence type="ECO:0000256" key="2">
    <source>
        <dbReference type="ARBA" id="ARBA00023015"/>
    </source>
</evidence>
<comment type="similarity">
    <text evidence="1">Belongs to the AfsR/DnrI/RedD regulatory family.</text>
</comment>
<keyword evidence="9" id="KW-1185">Reference proteome</keyword>
<dbReference type="SUPFAM" id="SSF46894">
    <property type="entry name" value="C-terminal effector domain of the bipartite response regulators"/>
    <property type="match status" value="1"/>
</dbReference>
<dbReference type="PROSITE" id="PS51755">
    <property type="entry name" value="OMPR_PHOB"/>
    <property type="match status" value="1"/>
</dbReference>
<keyword evidence="3 5" id="KW-0238">DNA-binding</keyword>
<dbReference type="SMART" id="SM00382">
    <property type="entry name" value="AAA"/>
    <property type="match status" value="1"/>
</dbReference>
<comment type="caution">
    <text evidence="8">The sequence shown here is derived from an EMBL/GenBank/DDBJ whole genome shotgun (WGS) entry which is preliminary data.</text>
</comment>
<dbReference type="SUPFAM" id="SSF48452">
    <property type="entry name" value="TPR-like"/>
    <property type="match status" value="2"/>
</dbReference>
<gene>
    <name evidence="8" type="ORF">GCM10023200_09830</name>
</gene>
<keyword evidence="2" id="KW-0805">Transcription regulation</keyword>
<dbReference type="Proteomes" id="UP001500928">
    <property type="component" value="Unassembled WGS sequence"/>
</dbReference>
<feature type="domain" description="OmpR/PhoB-type" evidence="7">
    <location>
        <begin position="1"/>
        <end position="95"/>
    </location>
</feature>
<dbReference type="SMART" id="SM00862">
    <property type="entry name" value="Trans_reg_C"/>
    <property type="match status" value="1"/>
</dbReference>
<dbReference type="InterPro" id="IPR001867">
    <property type="entry name" value="OmpR/PhoB-type_DNA-bd"/>
</dbReference>
<dbReference type="Gene3D" id="1.25.40.10">
    <property type="entry name" value="Tetratricopeptide repeat domain"/>
    <property type="match status" value="3"/>
</dbReference>
<proteinExistence type="inferred from homology"/>
<organism evidence="8 9">
    <name type="scientific">Actinomycetospora chlora</name>
    <dbReference type="NCBI Taxonomy" id="663608"/>
    <lineage>
        <taxon>Bacteria</taxon>
        <taxon>Bacillati</taxon>
        <taxon>Actinomycetota</taxon>
        <taxon>Actinomycetes</taxon>
        <taxon>Pseudonocardiales</taxon>
        <taxon>Pseudonocardiaceae</taxon>
        <taxon>Actinomycetospora</taxon>
    </lineage>
</organism>
<feature type="DNA-binding region" description="OmpR/PhoB-type" evidence="5">
    <location>
        <begin position="1"/>
        <end position="95"/>
    </location>
</feature>
<dbReference type="InterPro" id="IPR016032">
    <property type="entry name" value="Sig_transdc_resp-reg_C-effctor"/>
</dbReference>
<protein>
    <recommendedName>
        <fullName evidence="7">OmpR/PhoB-type domain-containing protein</fullName>
    </recommendedName>
</protein>
<evidence type="ECO:0000259" key="7">
    <source>
        <dbReference type="PROSITE" id="PS51755"/>
    </source>
</evidence>
<dbReference type="InterPro" id="IPR041664">
    <property type="entry name" value="AAA_16"/>
</dbReference>
<evidence type="ECO:0000256" key="1">
    <source>
        <dbReference type="ARBA" id="ARBA00005820"/>
    </source>
</evidence>
<evidence type="ECO:0000256" key="4">
    <source>
        <dbReference type="ARBA" id="ARBA00023163"/>
    </source>
</evidence>
<dbReference type="SMART" id="SM01043">
    <property type="entry name" value="BTAD"/>
    <property type="match status" value="1"/>
</dbReference>
<evidence type="ECO:0000256" key="5">
    <source>
        <dbReference type="PROSITE-ProRule" id="PRU01091"/>
    </source>
</evidence>
<dbReference type="InterPro" id="IPR036388">
    <property type="entry name" value="WH-like_DNA-bd_sf"/>
</dbReference>
<name>A0ABP9AC86_9PSEU</name>
<evidence type="ECO:0000256" key="6">
    <source>
        <dbReference type="SAM" id="MobiDB-lite"/>
    </source>
</evidence>
<dbReference type="InterPro" id="IPR005158">
    <property type="entry name" value="BTAD"/>
</dbReference>